<evidence type="ECO:0000313" key="1">
    <source>
        <dbReference type="EMBL" id="NEK55258.1"/>
    </source>
</evidence>
<proteinExistence type="predicted"/>
<comment type="caution">
    <text evidence="1">The sequence shown here is derived from an EMBL/GenBank/DDBJ whole genome shotgun (WGS) entry which is preliminary data.</text>
</comment>
<organism evidence="1 2">
    <name type="scientific">Rhizobium leguminosarum</name>
    <dbReference type="NCBI Taxonomy" id="384"/>
    <lineage>
        <taxon>Bacteria</taxon>
        <taxon>Pseudomonadati</taxon>
        <taxon>Pseudomonadota</taxon>
        <taxon>Alphaproteobacteria</taxon>
        <taxon>Hyphomicrobiales</taxon>
        <taxon>Rhizobiaceae</taxon>
        <taxon>Rhizobium/Agrobacterium group</taxon>
        <taxon>Rhizobium</taxon>
    </lineage>
</organism>
<accession>A0A6P0DQ68</accession>
<dbReference type="AlphaFoldDB" id="A0A6P0DQ68"/>
<gene>
    <name evidence="1" type="ORF">GUK36_39165</name>
</gene>
<evidence type="ECO:0000313" key="2">
    <source>
        <dbReference type="Proteomes" id="UP000471409"/>
    </source>
</evidence>
<sequence length="69" mass="8125">MMTVYDVQQIDPELVEGGRSVCFYAWSADDDLTLVWSITLPMMVQEDAFEDLLVEWRRLGWLLLKRQSD</sequence>
<protein>
    <submittedName>
        <fullName evidence="1">Uncharacterized protein</fullName>
    </submittedName>
</protein>
<dbReference type="Proteomes" id="UP000471409">
    <property type="component" value="Unassembled WGS sequence"/>
</dbReference>
<dbReference type="RefSeq" id="WP_077988715.1">
    <property type="nucleotide sequence ID" value="NZ_JACHFX010000001.1"/>
</dbReference>
<reference evidence="1 2" key="1">
    <citation type="submission" date="2020-01" db="EMBL/GenBank/DDBJ databases">
        <title>Rhizobium genotypes associated with high levels of biological nitrogen fixation by grain legumes in a temperate-maritime cropping system.</title>
        <authorList>
            <person name="Maluk M."/>
            <person name="Francesc Ferrando Molina F."/>
            <person name="Lopez Del Egido L."/>
            <person name="Lafos M."/>
            <person name="Langarica-Fuentes A."/>
            <person name="Gebre Yohannes G."/>
            <person name="Young M.W."/>
            <person name="Martin P."/>
            <person name="Gantlett R."/>
            <person name="Kenicer G."/>
            <person name="Hawes C."/>
            <person name="Begg G.S."/>
            <person name="Quilliam R.S."/>
            <person name="Squire G.R."/>
            <person name="Poole P.S."/>
            <person name="Young P.W."/>
            <person name="Iannetta P.M."/>
            <person name="James E.K."/>
        </authorList>
    </citation>
    <scope>NUCLEOTIDE SEQUENCE [LARGE SCALE GENOMIC DNA]</scope>
    <source>
        <strain evidence="1 2">JHI944</strain>
    </source>
</reference>
<dbReference type="EMBL" id="WXXP01000366">
    <property type="protein sequence ID" value="NEK55258.1"/>
    <property type="molecule type" value="Genomic_DNA"/>
</dbReference>
<name>A0A6P0DQ68_RHILE</name>